<dbReference type="EMBL" id="ODYU01004654">
    <property type="protein sequence ID" value="SOQ44763.1"/>
    <property type="molecule type" value="Genomic_DNA"/>
</dbReference>
<reference evidence="2" key="1">
    <citation type="submission" date="2016-07" db="EMBL/GenBank/DDBJ databases">
        <authorList>
            <person name="Bretaudeau A."/>
        </authorList>
    </citation>
    <scope>NUCLEOTIDE SEQUENCE</scope>
    <source>
        <strain evidence="2">Rice</strain>
        <tissue evidence="2">Whole body</tissue>
    </source>
</reference>
<gene>
    <name evidence="2" type="ORF">SFRICE_005511</name>
</gene>
<evidence type="ECO:0000313" key="2">
    <source>
        <dbReference type="EMBL" id="SOQ44763.1"/>
    </source>
</evidence>
<dbReference type="AlphaFoldDB" id="A0A2H1VVC0"/>
<proteinExistence type="predicted"/>
<accession>A0A2H1VVC0</accession>
<name>A0A2H1VVC0_SPOFR</name>
<sequence>MSLPEAQLTIIPFSIFPNTNSPTTLKFPTPKKAGNTLVTPPVFKVSIGGSNCLPSGDPSALWENHASALLGQLDRSDATAEQKTDVNQHLRRDSLCE</sequence>
<protein>
    <submittedName>
        <fullName evidence="2">SFRICE_005511</fullName>
    </submittedName>
</protein>
<organism evidence="2">
    <name type="scientific">Spodoptera frugiperda</name>
    <name type="common">Fall armyworm</name>
    <dbReference type="NCBI Taxonomy" id="7108"/>
    <lineage>
        <taxon>Eukaryota</taxon>
        <taxon>Metazoa</taxon>
        <taxon>Ecdysozoa</taxon>
        <taxon>Arthropoda</taxon>
        <taxon>Hexapoda</taxon>
        <taxon>Insecta</taxon>
        <taxon>Pterygota</taxon>
        <taxon>Neoptera</taxon>
        <taxon>Endopterygota</taxon>
        <taxon>Lepidoptera</taxon>
        <taxon>Glossata</taxon>
        <taxon>Ditrysia</taxon>
        <taxon>Noctuoidea</taxon>
        <taxon>Noctuidae</taxon>
        <taxon>Amphipyrinae</taxon>
        <taxon>Spodoptera</taxon>
    </lineage>
</organism>
<evidence type="ECO:0000256" key="1">
    <source>
        <dbReference type="SAM" id="MobiDB-lite"/>
    </source>
</evidence>
<feature type="region of interest" description="Disordered" evidence="1">
    <location>
        <begin position="75"/>
        <end position="97"/>
    </location>
</feature>